<evidence type="ECO:0000313" key="3">
    <source>
        <dbReference type="EMBL" id="CAD7277036.1"/>
    </source>
</evidence>
<dbReference type="InterPro" id="IPR012677">
    <property type="entry name" value="Nucleotide-bd_a/b_plait_sf"/>
</dbReference>
<dbReference type="Pfam" id="PF00076">
    <property type="entry name" value="RRM_1"/>
    <property type="match status" value="1"/>
</dbReference>
<reference evidence="3" key="1">
    <citation type="submission" date="2020-11" db="EMBL/GenBank/DDBJ databases">
        <authorList>
            <person name="Tran Van P."/>
        </authorList>
    </citation>
    <scope>NUCLEOTIDE SEQUENCE</scope>
</reference>
<proteinExistence type="predicted"/>
<protein>
    <recommendedName>
        <fullName evidence="2">RRM domain-containing protein</fullName>
    </recommendedName>
</protein>
<organism evidence="3">
    <name type="scientific">Notodromas monacha</name>
    <dbReference type="NCBI Taxonomy" id="399045"/>
    <lineage>
        <taxon>Eukaryota</taxon>
        <taxon>Metazoa</taxon>
        <taxon>Ecdysozoa</taxon>
        <taxon>Arthropoda</taxon>
        <taxon>Crustacea</taxon>
        <taxon>Oligostraca</taxon>
        <taxon>Ostracoda</taxon>
        <taxon>Podocopa</taxon>
        <taxon>Podocopida</taxon>
        <taxon>Cypridocopina</taxon>
        <taxon>Cypridoidea</taxon>
        <taxon>Cyprididae</taxon>
        <taxon>Notodromas</taxon>
    </lineage>
</organism>
<evidence type="ECO:0000259" key="2">
    <source>
        <dbReference type="Pfam" id="PF00076"/>
    </source>
</evidence>
<gene>
    <name evidence="3" type="ORF">NMOB1V02_LOCUS4778</name>
</gene>
<dbReference type="EMBL" id="OA882815">
    <property type="protein sequence ID" value="CAD7277036.1"/>
    <property type="molecule type" value="Genomic_DNA"/>
</dbReference>
<evidence type="ECO:0000313" key="4">
    <source>
        <dbReference type="Proteomes" id="UP000678499"/>
    </source>
</evidence>
<feature type="domain" description="RRM" evidence="2">
    <location>
        <begin position="19"/>
        <end position="46"/>
    </location>
</feature>
<dbReference type="Proteomes" id="UP000678499">
    <property type="component" value="Unassembled WGS sequence"/>
</dbReference>
<keyword evidence="1" id="KW-0694">RNA-binding</keyword>
<keyword evidence="4" id="KW-1185">Reference proteome</keyword>
<dbReference type="InterPro" id="IPR000504">
    <property type="entry name" value="RRM_dom"/>
</dbReference>
<accession>A0A7R9BL28</accession>
<sequence>MDDSGNVLFGRRRAQTGGDPYCFVEFADHNSAANALAAMNKRKCLGKGKSCDEGHFLTLCPPSEFQIRRWSLSECGLAAI</sequence>
<dbReference type="AlphaFoldDB" id="A0A7R9BL28"/>
<dbReference type="SUPFAM" id="SSF54928">
    <property type="entry name" value="RNA-binding domain, RBD"/>
    <property type="match status" value="1"/>
</dbReference>
<dbReference type="GO" id="GO:0003723">
    <property type="term" value="F:RNA binding"/>
    <property type="evidence" value="ECO:0007669"/>
    <property type="project" value="UniProtKB-KW"/>
</dbReference>
<dbReference type="Gene3D" id="3.30.70.330">
    <property type="match status" value="1"/>
</dbReference>
<evidence type="ECO:0000256" key="1">
    <source>
        <dbReference type="ARBA" id="ARBA00022884"/>
    </source>
</evidence>
<dbReference type="EMBL" id="CAJPEX010000778">
    <property type="protein sequence ID" value="CAG0917188.1"/>
    <property type="molecule type" value="Genomic_DNA"/>
</dbReference>
<dbReference type="InterPro" id="IPR035979">
    <property type="entry name" value="RBD_domain_sf"/>
</dbReference>
<name>A0A7R9BL28_9CRUS</name>